<accession>X0Z4L3</accession>
<dbReference type="GO" id="GO:0055085">
    <property type="term" value="P:transmembrane transport"/>
    <property type="evidence" value="ECO:0007669"/>
    <property type="project" value="InterPro"/>
</dbReference>
<feature type="transmembrane region" description="Helical" evidence="5">
    <location>
        <begin position="14"/>
        <end position="39"/>
    </location>
</feature>
<evidence type="ECO:0000256" key="2">
    <source>
        <dbReference type="ARBA" id="ARBA00022692"/>
    </source>
</evidence>
<evidence type="ECO:0000256" key="3">
    <source>
        <dbReference type="ARBA" id="ARBA00022989"/>
    </source>
</evidence>
<protein>
    <recommendedName>
        <fullName evidence="6">ABC transmembrane type-1 domain-containing protein</fullName>
    </recommendedName>
</protein>
<feature type="non-terminal residue" evidence="7">
    <location>
        <position position="1"/>
    </location>
</feature>
<dbReference type="InterPro" id="IPR000515">
    <property type="entry name" value="MetI-like"/>
</dbReference>
<evidence type="ECO:0000256" key="4">
    <source>
        <dbReference type="ARBA" id="ARBA00023136"/>
    </source>
</evidence>
<feature type="transmembrane region" description="Helical" evidence="5">
    <location>
        <begin position="207"/>
        <end position="230"/>
    </location>
</feature>
<comment type="subcellular location">
    <subcellularLocation>
        <location evidence="1">Membrane</location>
        <topology evidence="1">Multi-pass membrane protein</topology>
    </subcellularLocation>
</comment>
<sequence>YIELFKDWRFRVTLLNTIIFVVAAISFEVIFGFGLALLLNRKLRGQTIFRVLLILPLMTTPVAAGYTWRMLYHVTNGPINHILGLLHLPIVPWLSSSRTALMSIIITDVWQWTPFVFIILLAGLQSLPREPFEAAAVDGASRIQIFFYVTLPMISSILIITILLRLVEALRIFDIIFVMTAGGPGITTESSTMYAKIVGLTQFRIGYSAAIAYVLLILSIIFFIILTRILPTEREI</sequence>
<dbReference type="CDD" id="cd06261">
    <property type="entry name" value="TM_PBP2"/>
    <property type="match status" value="1"/>
</dbReference>
<keyword evidence="2 5" id="KW-0812">Transmembrane</keyword>
<dbReference type="GO" id="GO:0016020">
    <property type="term" value="C:membrane"/>
    <property type="evidence" value="ECO:0007669"/>
    <property type="project" value="UniProtKB-SubCell"/>
</dbReference>
<evidence type="ECO:0000259" key="6">
    <source>
        <dbReference type="PROSITE" id="PS50928"/>
    </source>
</evidence>
<name>X0Z4L3_9ZZZZ</name>
<keyword evidence="3 5" id="KW-1133">Transmembrane helix</keyword>
<dbReference type="PANTHER" id="PTHR43759:SF1">
    <property type="entry name" value="GLUCOSE IMPORT SYSTEM PERMEASE PROTEIN GLCT"/>
    <property type="match status" value="1"/>
</dbReference>
<feature type="transmembrane region" description="Helical" evidence="5">
    <location>
        <begin position="51"/>
        <end position="71"/>
    </location>
</feature>
<reference evidence="7" key="1">
    <citation type="journal article" date="2014" name="Front. Microbiol.">
        <title>High frequency of phylogenetically diverse reductive dehalogenase-homologous genes in deep subseafloor sedimentary metagenomes.</title>
        <authorList>
            <person name="Kawai M."/>
            <person name="Futagami T."/>
            <person name="Toyoda A."/>
            <person name="Takaki Y."/>
            <person name="Nishi S."/>
            <person name="Hori S."/>
            <person name="Arai W."/>
            <person name="Tsubouchi T."/>
            <person name="Morono Y."/>
            <person name="Uchiyama I."/>
            <person name="Ito T."/>
            <person name="Fujiyama A."/>
            <person name="Inagaki F."/>
            <person name="Takami H."/>
        </authorList>
    </citation>
    <scope>NUCLEOTIDE SEQUENCE</scope>
    <source>
        <strain evidence="7">Expedition CK06-06</strain>
    </source>
</reference>
<evidence type="ECO:0000256" key="5">
    <source>
        <dbReference type="SAM" id="Phobius"/>
    </source>
</evidence>
<dbReference type="InterPro" id="IPR052730">
    <property type="entry name" value="Sugar_ABC_transporter"/>
</dbReference>
<feature type="transmembrane region" description="Helical" evidence="5">
    <location>
        <begin position="101"/>
        <end position="125"/>
    </location>
</feature>
<dbReference type="Pfam" id="PF00528">
    <property type="entry name" value="BPD_transp_1"/>
    <property type="match status" value="1"/>
</dbReference>
<organism evidence="7">
    <name type="scientific">marine sediment metagenome</name>
    <dbReference type="NCBI Taxonomy" id="412755"/>
    <lineage>
        <taxon>unclassified sequences</taxon>
        <taxon>metagenomes</taxon>
        <taxon>ecological metagenomes</taxon>
    </lineage>
</organism>
<comment type="caution">
    <text evidence="7">The sequence shown here is derived from an EMBL/GenBank/DDBJ whole genome shotgun (WGS) entry which is preliminary data.</text>
</comment>
<dbReference type="InterPro" id="IPR035906">
    <property type="entry name" value="MetI-like_sf"/>
</dbReference>
<feature type="transmembrane region" description="Helical" evidence="5">
    <location>
        <begin position="145"/>
        <end position="164"/>
    </location>
</feature>
<dbReference type="AlphaFoldDB" id="X0Z4L3"/>
<dbReference type="Gene3D" id="1.10.3720.10">
    <property type="entry name" value="MetI-like"/>
    <property type="match status" value="1"/>
</dbReference>
<dbReference type="PROSITE" id="PS50928">
    <property type="entry name" value="ABC_TM1"/>
    <property type="match status" value="1"/>
</dbReference>
<keyword evidence="4 5" id="KW-0472">Membrane</keyword>
<feature type="non-terminal residue" evidence="7">
    <location>
        <position position="236"/>
    </location>
</feature>
<evidence type="ECO:0000313" key="7">
    <source>
        <dbReference type="EMBL" id="GAG53362.1"/>
    </source>
</evidence>
<gene>
    <name evidence="7" type="ORF">S01H1_76232</name>
</gene>
<dbReference type="PANTHER" id="PTHR43759">
    <property type="entry name" value="TREHALOSE TRANSPORT SYSTEM PERMEASE PROTEIN SUGA"/>
    <property type="match status" value="1"/>
</dbReference>
<dbReference type="SUPFAM" id="SSF161098">
    <property type="entry name" value="MetI-like"/>
    <property type="match status" value="1"/>
</dbReference>
<feature type="domain" description="ABC transmembrane type-1" evidence="6">
    <location>
        <begin position="14"/>
        <end position="226"/>
    </location>
</feature>
<dbReference type="EMBL" id="BARS01051144">
    <property type="protein sequence ID" value="GAG53362.1"/>
    <property type="molecule type" value="Genomic_DNA"/>
</dbReference>
<proteinExistence type="predicted"/>
<evidence type="ECO:0000256" key="1">
    <source>
        <dbReference type="ARBA" id="ARBA00004141"/>
    </source>
</evidence>